<dbReference type="RefSeq" id="XP_022288380.1">
    <property type="nucleotide sequence ID" value="XM_022432672.1"/>
</dbReference>
<name>A0A8B8AB33_CRAVI</name>
<reference evidence="10" key="1">
    <citation type="submission" date="2025-08" db="UniProtKB">
        <authorList>
            <consortium name="RefSeq"/>
        </authorList>
    </citation>
    <scope>IDENTIFICATION</scope>
    <source>
        <tissue evidence="10">Whole sample</tissue>
    </source>
</reference>
<proteinExistence type="inferred from homology"/>
<dbReference type="PANTHER" id="PTHR12316">
    <property type="entry name" value="NINJURIN-RELATED"/>
    <property type="match status" value="1"/>
</dbReference>
<organism evidence="9 10">
    <name type="scientific">Crassostrea virginica</name>
    <name type="common">Eastern oyster</name>
    <dbReference type="NCBI Taxonomy" id="6565"/>
    <lineage>
        <taxon>Eukaryota</taxon>
        <taxon>Metazoa</taxon>
        <taxon>Spiralia</taxon>
        <taxon>Lophotrochozoa</taxon>
        <taxon>Mollusca</taxon>
        <taxon>Bivalvia</taxon>
        <taxon>Autobranchia</taxon>
        <taxon>Pteriomorphia</taxon>
        <taxon>Ostreida</taxon>
        <taxon>Ostreoidea</taxon>
        <taxon>Ostreidae</taxon>
        <taxon>Crassostrea</taxon>
    </lineage>
</organism>
<keyword evidence="6 8" id="KW-0472">Membrane</keyword>
<dbReference type="GeneID" id="111100613"/>
<evidence type="ECO:0000256" key="1">
    <source>
        <dbReference type="ARBA" id="ARBA00004141"/>
    </source>
</evidence>
<evidence type="ECO:0000313" key="10">
    <source>
        <dbReference type="RefSeq" id="XP_022288380.1"/>
    </source>
</evidence>
<feature type="region of interest" description="Disordered" evidence="7">
    <location>
        <begin position="1"/>
        <end position="46"/>
    </location>
</feature>
<dbReference type="OrthoDB" id="10037074at2759"/>
<evidence type="ECO:0000256" key="8">
    <source>
        <dbReference type="SAM" id="Phobius"/>
    </source>
</evidence>
<dbReference type="PANTHER" id="PTHR12316:SF17">
    <property type="entry name" value="NINJURIN C, ISOFORM D"/>
    <property type="match status" value="1"/>
</dbReference>
<feature type="compositionally biased region" description="Polar residues" evidence="7">
    <location>
        <begin position="30"/>
        <end position="46"/>
    </location>
</feature>
<evidence type="ECO:0000256" key="7">
    <source>
        <dbReference type="SAM" id="MobiDB-lite"/>
    </source>
</evidence>
<evidence type="ECO:0000256" key="6">
    <source>
        <dbReference type="ARBA" id="ARBA00023136"/>
    </source>
</evidence>
<feature type="transmembrane region" description="Helical" evidence="8">
    <location>
        <begin position="192"/>
        <end position="212"/>
    </location>
</feature>
<feature type="compositionally biased region" description="Basic and acidic residues" evidence="7">
    <location>
        <begin position="16"/>
        <end position="26"/>
    </location>
</feature>
<evidence type="ECO:0000313" key="9">
    <source>
        <dbReference type="Proteomes" id="UP000694844"/>
    </source>
</evidence>
<gene>
    <name evidence="10" type="primary">LOC111100613</name>
</gene>
<dbReference type="InterPro" id="IPR007007">
    <property type="entry name" value="Ninjurin"/>
</dbReference>
<dbReference type="GO" id="GO:0007155">
    <property type="term" value="P:cell adhesion"/>
    <property type="evidence" value="ECO:0007669"/>
    <property type="project" value="UniProtKB-KW"/>
</dbReference>
<dbReference type="GO" id="GO:0042246">
    <property type="term" value="P:tissue regeneration"/>
    <property type="evidence" value="ECO:0007669"/>
    <property type="project" value="InterPro"/>
</dbReference>
<protein>
    <submittedName>
        <fullName evidence="10">Uncharacterized protein LOC111100613 isoform X2</fullName>
    </submittedName>
</protein>
<evidence type="ECO:0000256" key="5">
    <source>
        <dbReference type="ARBA" id="ARBA00022989"/>
    </source>
</evidence>
<keyword evidence="9" id="KW-1185">Reference proteome</keyword>
<dbReference type="GO" id="GO:0016020">
    <property type="term" value="C:membrane"/>
    <property type="evidence" value="ECO:0007669"/>
    <property type="project" value="UniProtKB-SubCell"/>
</dbReference>
<comment type="similarity">
    <text evidence="2">Belongs to the ninjurin family.</text>
</comment>
<dbReference type="Pfam" id="PF04923">
    <property type="entry name" value="Ninjurin"/>
    <property type="match status" value="1"/>
</dbReference>
<keyword evidence="4" id="KW-0130">Cell adhesion</keyword>
<accession>A0A8B8AB33</accession>
<comment type="subcellular location">
    <subcellularLocation>
        <location evidence="1">Membrane</location>
        <topology evidence="1">Multi-pass membrane protein</topology>
    </subcellularLocation>
</comment>
<feature type="transmembrane region" description="Helical" evidence="8">
    <location>
        <begin position="118"/>
        <end position="139"/>
    </location>
</feature>
<dbReference type="Proteomes" id="UP000694844">
    <property type="component" value="Chromosome 6"/>
</dbReference>
<evidence type="ECO:0000256" key="4">
    <source>
        <dbReference type="ARBA" id="ARBA00022889"/>
    </source>
</evidence>
<dbReference type="AlphaFoldDB" id="A0A8B8AB33"/>
<evidence type="ECO:0000256" key="2">
    <source>
        <dbReference type="ARBA" id="ARBA00008141"/>
    </source>
</evidence>
<evidence type="ECO:0000256" key="3">
    <source>
        <dbReference type="ARBA" id="ARBA00022692"/>
    </source>
</evidence>
<keyword evidence="3 8" id="KW-0812">Transmembrane</keyword>
<keyword evidence="5 8" id="KW-1133">Transmembrane helix</keyword>
<feature type="region of interest" description="Disordered" evidence="7">
    <location>
        <begin position="64"/>
        <end position="85"/>
    </location>
</feature>
<sequence length="218" mass="24074">MDMPFSSTEELVVQDGLERGEGRDAIDQGEANTTDESTVSRAIRPQTLSINVQEDGDEIDFRHLNGGDEPDGSRNPKSPRNEFTDSRNFVRQLCDTSLLAANASQLRAVLDNGSENSYFIPLLVMIVLSILCHVAFGILKIQRWKKEREAQMEHSKNSNLATTPQPQACTVNPKGVLCPCKPCMEVERYDEISMYVMFLVVISNVGIAGLGLSGPEKV</sequence>